<protein>
    <submittedName>
        <fullName evidence="3">Uncharacterized protein</fullName>
    </submittedName>
</protein>
<sequence length="292" mass="32472">MKLGLISFVALASIASVAKASETRAHDYIERLLHVQHESITEAQQELLNRIDNAKASDELCAVEENVVLCTIDSLVKNIGLELESYGVPNTAEEIETSKFDEILSRILSVADPFVFNKYEAYVQNIAAESIRHDAVRTASDGYLFTKIADGMKNVPDMKLSKIVAPFLIKDPQNRSEAISQLIQTMSLDQNAIANEDVFKDVREAIAKKIIETTEKGNDRIDINLTLESLLDLDSDNNDTEESDDKIEESATDSDEEESLADAIAIEAEATGNNVDEEEDEENEENEEKEKE</sequence>
<organism evidence="3 4">
    <name type="scientific">Choanephora cucurbitarum</name>
    <dbReference type="NCBI Taxonomy" id="101091"/>
    <lineage>
        <taxon>Eukaryota</taxon>
        <taxon>Fungi</taxon>
        <taxon>Fungi incertae sedis</taxon>
        <taxon>Mucoromycota</taxon>
        <taxon>Mucoromycotina</taxon>
        <taxon>Mucoromycetes</taxon>
        <taxon>Mucorales</taxon>
        <taxon>Mucorineae</taxon>
        <taxon>Choanephoraceae</taxon>
        <taxon>Choanephoroideae</taxon>
        <taxon>Choanephora</taxon>
    </lineage>
</organism>
<comment type="caution">
    <text evidence="3">The sequence shown here is derived from an EMBL/GenBank/DDBJ whole genome shotgun (WGS) entry which is preliminary data.</text>
</comment>
<keyword evidence="4" id="KW-1185">Reference proteome</keyword>
<evidence type="ECO:0000256" key="2">
    <source>
        <dbReference type="SAM" id="SignalP"/>
    </source>
</evidence>
<evidence type="ECO:0000313" key="4">
    <source>
        <dbReference type="Proteomes" id="UP000093000"/>
    </source>
</evidence>
<dbReference type="Proteomes" id="UP000093000">
    <property type="component" value="Unassembled WGS sequence"/>
</dbReference>
<feature type="region of interest" description="Disordered" evidence="1">
    <location>
        <begin position="234"/>
        <end position="292"/>
    </location>
</feature>
<gene>
    <name evidence="3" type="ORF">A0J61_05589</name>
</gene>
<evidence type="ECO:0000256" key="1">
    <source>
        <dbReference type="SAM" id="MobiDB-lite"/>
    </source>
</evidence>
<dbReference type="InParanoid" id="A0A1C7NB53"/>
<feature type="compositionally biased region" description="Low complexity" evidence="1">
    <location>
        <begin position="261"/>
        <end position="270"/>
    </location>
</feature>
<feature type="compositionally biased region" description="Acidic residues" evidence="1">
    <location>
        <begin position="234"/>
        <end position="260"/>
    </location>
</feature>
<dbReference type="EMBL" id="LUGH01000306">
    <property type="protein sequence ID" value="OBZ86362.1"/>
    <property type="molecule type" value="Genomic_DNA"/>
</dbReference>
<proteinExistence type="predicted"/>
<feature type="compositionally biased region" description="Acidic residues" evidence="1">
    <location>
        <begin position="275"/>
        <end position="292"/>
    </location>
</feature>
<dbReference type="AlphaFoldDB" id="A0A1C7NB53"/>
<accession>A0A1C7NB53</accession>
<name>A0A1C7NB53_9FUNG</name>
<reference evidence="3 4" key="1">
    <citation type="submission" date="2016-03" db="EMBL/GenBank/DDBJ databases">
        <title>Choanephora cucurbitarum.</title>
        <authorList>
            <person name="Min B."/>
            <person name="Park H."/>
            <person name="Park J.-H."/>
            <person name="Shin H.-D."/>
            <person name="Choi I.-G."/>
        </authorList>
    </citation>
    <scope>NUCLEOTIDE SEQUENCE [LARGE SCALE GENOMIC DNA]</scope>
    <source>
        <strain evidence="3 4">KUS-F28377</strain>
    </source>
</reference>
<keyword evidence="2" id="KW-0732">Signal</keyword>
<feature type="signal peptide" evidence="2">
    <location>
        <begin position="1"/>
        <end position="20"/>
    </location>
</feature>
<dbReference type="OrthoDB" id="2286661at2759"/>
<feature type="chain" id="PRO_5008889579" evidence="2">
    <location>
        <begin position="21"/>
        <end position="292"/>
    </location>
</feature>
<evidence type="ECO:0000313" key="3">
    <source>
        <dbReference type="EMBL" id="OBZ86362.1"/>
    </source>
</evidence>